<evidence type="ECO:0000313" key="3">
    <source>
        <dbReference type="Proteomes" id="UP000292136"/>
    </source>
</evidence>
<name>A0ABY0ILW4_9RHOO</name>
<reference evidence="2 3" key="1">
    <citation type="submission" date="2019-02" db="EMBL/GenBank/DDBJ databases">
        <title>Genomic Encyclopedia of Type Strains, Phase IV (KMG-IV): sequencing the most valuable type-strain genomes for metagenomic binning, comparative biology and taxonomic classification.</title>
        <authorList>
            <person name="Goeker M."/>
        </authorList>
    </citation>
    <scope>NUCLEOTIDE SEQUENCE [LARGE SCALE GENOMIC DNA]</scope>
    <source>
        <strain evidence="2 3">DSM 21223</strain>
    </source>
</reference>
<proteinExistence type="predicted"/>
<keyword evidence="1" id="KW-1133">Transmembrane helix</keyword>
<evidence type="ECO:0000313" key="2">
    <source>
        <dbReference type="EMBL" id="RZT76180.1"/>
    </source>
</evidence>
<feature type="transmembrane region" description="Helical" evidence="1">
    <location>
        <begin position="70"/>
        <end position="93"/>
    </location>
</feature>
<keyword evidence="3" id="KW-1185">Reference proteome</keyword>
<accession>A0ABY0ILW4</accession>
<evidence type="ECO:0000256" key="1">
    <source>
        <dbReference type="SAM" id="Phobius"/>
    </source>
</evidence>
<keyword evidence="1" id="KW-0812">Transmembrane</keyword>
<protein>
    <recommendedName>
        <fullName evidence="4">Transmembrane protein</fullName>
    </recommendedName>
</protein>
<feature type="transmembrane region" description="Helical" evidence="1">
    <location>
        <begin position="7"/>
        <end position="27"/>
    </location>
</feature>
<feature type="transmembrane region" description="Helical" evidence="1">
    <location>
        <begin position="39"/>
        <end position="58"/>
    </location>
</feature>
<comment type="caution">
    <text evidence="2">The sequence shown here is derived from an EMBL/GenBank/DDBJ whole genome shotgun (WGS) entry which is preliminary data.</text>
</comment>
<dbReference type="Proteomes" id="UP000292136">
    <property type="component" value="Unassembled WGS sequence"/>
</dbReference>
<keyword evidence="1" id="KW-0472">Membrane</keyword>
<organism evidence="2 3">
    <name type="scientific">Azospira oryzae</name>
    <dbReference type="NCBI Taxonomy" id="146939"/>
    <lineage>
        <taxon>Bacteria</taxon>
        <taxon>Pseudomonadati</taxon>
        <taxon>Pseudomonadota</taxon>
        <taxon>Betaproteobacteria</taxon>
        <taxon>Rhodocyclales</taxon>
        <taxon>Rhodocyclaceae</taxon>
        <taxon>Azospira</taxon>
    </lineage>
</organism>
<dbReference type="RefSeq" id="WP_014236203.1">
    <property type="nucleotide sequence ID" value="NZ_SHKM01000002.1"/>
</dbReference>
<dbReference type="EMBL" id="SHKM01000002">
    <property type="protein sequence ID" value="RZT76180.1"/>
    <property type="molecule type" value="Genomic_DNA"/>
</dbReference>
<gene>
    <name evidence="2" type="ORF">EV678_2052</name>
</gene>
<sequence length="102" mass="10825">MDAYFTLYVLTVALAVAGGGMLLLVGYIDTIPASFAHGWRWGACALLVPVLGPLYFCWKHWADCAKAGKQLVAGTVLMALAMGGLYGLGPWFAKRALEMAGS</sequence>
<evidence type="ECO:0008006" key="4">
    <source>
        <dbReference type="Google" id="ProtNLM"/>
    </source>
</evidence>